<comment type="similarity">
    <text evidence="2 13">Belongs to the lipoxygenase family.</text>
</comment>
<comment type="cofactor">
    <cofactor evidence="1 13">
        <name>Fe cation</name>
        <dbReference type="ChEBI" id="CHEBI:24875"/>
    </cofactor>
</comment>
<dbReference type="InterPro" id="IPR036226">
    <property type="entry name" value="LipOase_C_sf"/>
</dbReference>
<proteinExistence type="evidence at transcript level"/>
<evidence type="ECO:0000313" key="18">
    <source>
        <dbReference type="EMBL" id="AEO13837.1"/>
    </source>
</evidence>
<dbReference type="SMART" id="SM00308">
    <property type="entry name" value="LH2"/>
    <property type="match status" value="1"/>
</dbReference>
<dbReference type="InterPro" id="IPR020834">
    <property type="entry name" value="LipOase_CS"/>
</dbReference>
<reference evidence="18" key="1">
    <citation type="submission" date="2011-04" db="EMBL/GenBank/DDBJ databases">
        <authorList>
            <person name="Lian Q.-L."/>
            <person name="Yi M.-F."/>
        </authorList>
    </citation>
    <scope>NUCLEOTIDE SEQUENCE</scope>
    <source>
        <tissue evidence="18">Corm</tissue>
    </source>
</reference>
<dbReference type="PROSITE" id="PS00081">
    <property type="entry name" value="LIPOXYGENASE_2"/>
    <property type="match status" value="1"/>
</dbReference>
<dbReference type="Gene3D" id="4.10.372.10">
    <property type="entry name" value="Lipoxygenase-1, Domain 3"/>
    <property type="match status" value="1"/>
</dbReference>
<evidence type="ECO:0000256" key="5">
    <source>
        <dbReference type="ARBA" id="ARBA00022767"/>
    </source>
</evidence>
<dbReference type="InterPro" id="IPR036392">
    <property type="entry name" value="PLAT/LH2_dom_sf"/>
</dbReference>
<evidence type="ECO:0000256" key="3">
    <source>
        <dbReference type="ARBA" id="ARBA00022516"/>
    </source>
</evidence>
<evidence type="ECO:0000256" key="1">
    <source>
        <dbReference type="ARBA" id="ARBA00001962"/>
    </source>
</evidence>
<comment type="caution">
    <text evidence="12">Lacks conserved residue(s) required for the propagation of feature annotation.</text>
</comment>
<dbReference type="UniPathway" id="UPA00382"/>
<dbReference type="SUPFAM" id="SSF49723">
    <property type="entry name" value="Lipase/lipooxygenase domain (PLAT/LH2 domain)"/>
    <property type="match status" value="1"/>
</dbReference>
<evidence type="ECO:0000259" key="16">
    <source>
        <dbReference type="PROSITE" id="PS50095"/>
    </source>
</evidence>
<evidence type="ECO:0000256" key="8">
    <source>
        <dbReference type="ARBA" id="ARBA00023002"/>
    </source>
</evidence>
<dbReference type="FunFam" id="3.10.450.60:FF:000002">
    <property type="entry name" value="Lipoxygenase"/>
    <property type="match status" value="1"/>
</dbReference>
<sequence>MGEGDVEIKGKVVLIKKNVLSPNDFNATVLDDAQDFNSQAVSLQLVSATVGDPNDGNRGIVGEAAHLEEAISSLTSLAAGESEFGVTFRWEEEIGIPGAVIVKNNQEDEFFLKSITLEDYPGKGRIHCVCDSWVYNVSKYTYDRIFFANDTYLPANTPGPLKPYRDDELFNLRGDGVAVDKQLEEWDRVYDYAYYDDLGNPKDPRPVLGGTDEYPYPRRGKTGPPPTEEDTDSKSKPDVYVPRDEKFGHLKQADFLGLTLKSLAQSVIPIIRSLLKGTPNEYDSIEDVLKLFEGGLPVPMTPPINNKVRNDVPFEMLRSIFVTDQAGRSFLKFPLPDNIKEDKTAWKTDEEFARQMLAGVNPLVIRRLQEFPPTSKLDPTKYGNQNSTITAAHIEKNLEGLTVEQALSNNRVYILDSHDALMPYLNRINSTSNKIYATRTLLFLKNDDTLKPIAIELSLLHSEGEEHGAVSQVFTPSEVGVEGSIWQLAKAYVGVNDYGYHELISHWLSTHAVTEPFVIATNRHLSALHPINKLLVPHYRDTMDINASARQSLINAGGILESIVFPDKFAMEMSAVVYKSWNFMEQALPTDLIKRGLAEIITEADGPKLRLLIKDYPYASDGLEIWSAIETWVKEYCTIYYPNDATVQSDVELQAWWKEVREVGHGDLQNETWWPTMQTVSDLTQSCTIIIWLASALHAAVNFGQYAYNAFLPNRPTISRRFMPVPGTKEYEMLETNPDKVFLETITTEIQSITGTALMQLLSMHASDEVYLGTRDSPEWTTDQKTIVAFEKFGGKLLEIEEEISEKNKDPNLKNRRGPVELPYTLLVPTSSPGVTGKGIPNSVSI</sequence>
<feature type="region of interest" description="Disordered" evidence="15">
    <location>
        <begin position="201"/>
        <end position="241"/>
    </location>
</feature>
<dbReference type="GO" id="GO:0034440">
    <property type="term" value="P:lipid oxidation"/>
    <property type="evidence" value="ECO:0007669"/>
    <property type="project" value="InterPro"/>
</dbReference>
<dbReference type="FunFam" id="1.20.245.10:FF:000002">
    <property type="entry name" value="Lipoxygenase"/>
    <property type="match status" value="1"/>
</dbReference>
<keyword evidence="4 13" id="KW-0479">Metal-binding</keyword>
<feature type="domain" description="Lipoxygenase" evidence="17">
    <location>
        <begin position="151"/>
        <end position="846"/>
    </location>
</feature>
<evidence type="ECO:0000256" key="9">
    <source>
        <dbReference type="ARBA" id="ARBA00023004"/>
    </source>
</evidence>
<dbReference type="Gene3D" id="3.10.450.60">
    <property type="match status" value="1"/>
</dbReference>
<evidence type="ECO:0000256" key="13">
    <source>
        <dbReference type="RuleBase" id="RU003974"/>
    </source>
</evidence>
<dbReference type="InterPro" id="IPR013819">
    <property type="entry name" value="LipOase_C"/>
</dbReference>
<gene>
    <name evidence="18" type="primary">LOX1</name>
</gene>
<evidence type="ECO:0000256" key="12">
    <source>
        <dbReference type="PROSITE-ProRule" id="PRU00152"/>
    </source>
</evidence>
<dbReference type="SUPFAM" id="SSF48484">
    <property type="entry name" value="Lipoxigenase"/>
    <property type="match status" value="1"/>
</dbReference>
<dbReference type="InterPro" id="IPR020833">
    <property type="entry name" value="LipOase_Fe_BS"/>
</dbReference>
<evidence type="ECO:0000256" key="4">
    <source>
        <dbReference type="ARBA" id="ARBA00022723"/>
    </source>
</evidence>
<dbReference type="InterPro" id="IPR001246">
    <property type="entry name" value="LipOase_plant"/>
</dbReference>
<dbReference type="PROSITE" id="PS00711">
    <property type="entry name" value="LIPOXYGENASE_1"/>
    <property type="match status" value="1"/>
</dbReference>
<organism evidence="18">
    <name type="scientific">Gladiolus hybrid cultivar</name>
    <dbReference type="NCBI Taxonomy" id="263601"/>
    <lineage>
        <taxon>Eukaryota</taxon>
        <taxon>Viridiplantae</taxon>
        <taxon>Streptophyta</taxon>
        <taxon>Embryophyta</taxon>
        <taxon>Tracheophyta</taxon>
        <taxon>Spermatophyta</taxon>
        <taxon>Magnoliopsida</taxon>
        <taxon>Liliopsida</taxon>
        <taxon>Asparagales</taxon>
        <taxon>Iridaceae</taxon>
        <taxon>Crocoideae</taxon>
        <taxon>Gladioleae</taxon>
        <taxon>Gladiolus</taxon>
    </lineage>
</organism>
<keyword evidence="10" id="KW-0443">Lipid metabolism</keyword>
<evidence type="ECO:0000256" key="6">
    <source>
        <dbReference type="ARBA" id="ARBA00022832"/>
    </source>
</evidence>
<dbReference type="PRINTS" id="PR00468">
    <property type="entry name" value="PLTLPOXGNASE"/>
</dbReference>
<dbReference type="EC" id="1.13.11.-" evidence="14"/>
<name>G3GC08_9ASPA</name>
<dbReference type="GO" id="GO:0031408">
    <property type="term" value="P:oxylipin biosynthetic process"/>
    <property type="evidence" value="ECO:0007669"/>
    <property type="project" value="UniProtKB-UniRule"/>
</dbReference>
<dbReference type="GO" id="GO:0046872">
    <property type="term" value="F:metal ion binding"/>
    <property type="evidence" value="ECO:0007669"/>
    <property type="project" value="UniProtKB-UniRule"/>
</dbReference>
<accession>G3GC08</accession>
<dbReference type="Gene3D" id="1.20.245.10">
    <property type="entry name" value="Lipoxygenase-1, Domain 5"/>
    <property type="match status" value="1"/>
</dbReference>
<dbReference type="Pfam" id="PF00305">
    <property type="entry name" value="Lipoxygenase"/>
    <property type="match status" value="1"/>
</dbReference>
<evidence type="ECO:0000256" key="15">
    <source>
        <dbReference type="SAM" id="MobiDB-lite"/>
    </source>
</evidence>
<keyword evidence="11 14" id="KW-0275">Fatty acid biosynthesis</keyword>
<dbReference type="GO" id="GO:0016702">
    <property type="term" value="F:oxidoreductase activity, acting on single donors with incorporation of molecular oxygen, incorporation of two atoms of oxygen"/>
    <property type="evidence" value="ECO:0007669"/>
    <property type="project" value="InterPro"/>
</dbReference>
<dbReference type="Gene3D" id="4.10.375.10">
    <property type="entry name" value="Lipoxygenase-1, Domain 2"/>
    <property type="match status" value="1"/>
</dbReference>
<keyword evidence="5 14" id="KW-0925">Oxylipin biosynthesis</keyword>
<dbReference type="InterPro" id="IPR000907">
    <property type="entry name" value="LipOase"/>
</dbReference>
<dbReference type="Gene3D" id="2.60.60.20">
    <property type="entry name" value="PLAT/LH2 domain"/>
    <property type="match status" value="1"/>
</dbReference>
<keyword evidence="6" id="KW-0276">Fatty acid metabolism</keyword>
<evidence type="ECO:0000256" key="7">
    <source>
        <dbReference type="ARBA" id="ARBA00022964"/>
    </source>
</evidence>
<dbReference type="PROSITE" id="PS51393">
    <property type="entry name" value="LIPOXYGENASE_3"/>
    <property type="match status" value="1"/>
</dbReference>
<evidence type="ECO:0000256" key="11">
    <source>
        <dbReference type="ARBA" id="ARBA00023160"/>
    </source>
</evidence>
<dbReference type="Pfam" id="PF01477">
    <property type="entry name" value="PLAT"/>
    <property type="match status" value="1"/>
</dbReference>
<comment type="function">
    <text evidence="14">Plant lipoxygenase may be involved in a number of diverse aspects of plant physiology including growth and development, pest resistance, and senescence or responses to wounding.</text>
</comment>
<dbReference type="GO" id="GO:0006633">
    <property type="term" value="P:fatty acid biosynthetic process"/>
    <property type="evidence" value="ECO:0007669"/>
    <property type="project" value="UniProtKB-KW"/>
</dbReference>
<dbReference type="PRINTS" id="PR00087">
    <property type="entry name" value="LIPOXYGENASE"/>
</dbReference>
<keyword evidence="3 14" id="KW-0444">Lipid biosynthesis</keyword>
<evidence type="ECO:0000259" key="17">
    <source>
        <dbReference type="PROSITE" id="PS51393"/>
    </source>
</evidence>
<evidence type="ECO:0000256" key="2">
    <source>
        <dbReference type="ARBA" id="ARBA00009419"/>
    </source>
</evidence>
<feature type="domain" description="PLAT" evidence="16">
    <location>
        <begin position="23"/>
        <end position="148"/>
    </location>
</feature>
<evidence type="ECO:0000256" key="14">
    <source>
        <dbReference type="RuleBase" id="RU003975"/>
    </source>
</evidence>
<dbReference type="AlphaFoldDB" id="G3GC08"/>
<dbReference type="EMBL" id="JF831194">
    <property type="protein sequence ID" value="AEO13837.1"/>
    <property type="molecule type" value="mRNA"/>
</dbReference>
<dbReference type="CDD" id="cd01751">
    <property type="entry name" value="PLAT_LH2"/>
    <property type="match status" value="1"/>
</dbReference>
<feature type="compositionally biased region" description="Basic and acidic residues" evidence="15">
    <location>
        <begin position="232"/>
        <end position="241"/>
    </location>
</feature>
<dbReference type="InterPro" id="IPR027433">
    <property type="entry name" value="Lipoxygenase_dom_3"/>
</dbReference>
<comment type="pathway">
    <text evidence="14">Lipid metabolism; oxylipin biosynthesis.</text>
</comment>
<keyword evidence="8 13" id="KW-0560">Oxidoreductase</keyword>
<protein>
    <recommendedName>
        <fullName evidence="14">Lipoxygenase</fullName>
        <ecNumber evidence="14">1.13.11.-</ecNumber>
    </recommendedName>
</protein>
<dbReference type="PANTHER" id="PTHR11771">
    <property type="entry name" value="LIPOXYGENASE"/>
    <property type="match status" value="1"/>
</dbReference>
<dbReference type="InterPro" id="IPR042057">
    <property type="entry name" value="Lipoxy_PLAT/LH2"/>
</dbReference>
<keyword evidence="9 13" id="KW-0408">Iron</keyword>
<keyword evidence="7 13" id="KW-0223">Dioxygenase</keyword>
<evidence type="ECO:0000256" key="10">
    <source>
        <dbReference type="ARBA" id="ARBA00023098"/>
    </source>
</evidence>
<dbReference type="PROSITE" id="PS50095">
    <property type="entry name" value="PLAT"/>
    <property type="match status" value="1"/>
</dbReference>
<dbReference type="InterPro" id="IPR001024">
    <property type="entry name" value="PLAT/LH2_dom"/>
</dbReference>